<dbReference type="Proteomes" id="UP000032427">
    <property type="component" value="Chromosome 2"/>
</dbReference>
<reference evidence="2" key="1">
    <citation type="submission" date="2014-09" db="EMBL/GenBank/DDBJ databases">
        <authorList>
            <person name="Hjerde E."/>
        </authorList>
    </citation>
    <scope>NUCLEOTIDE SEQUENCE [LARGE SCALE GENOMIC DNA]</scope>
    <source>
        <strain evidence="2">06/09/139</strain>
    </source>
</reference>
<proteinExistence type="predicted"/>
<protein>
    <submittedName>
        <fullName evidence="1">Uncharacterized protein</fullName>
    </submittedName>
</protein>
<dbReference type="GeneID" id="28542864"/>
<dbReference type="PATRIC" id="fig|80852.17.peg.3387"/>
<evidence type="ECO:0000313" key="1">
    <source>
        <dbReference type="EMBL" id="CED57252.1"/>
    </source>
</evidence>
<dbReference type="KEGG" id="awd:AWOD_II_0612"/>
<sequence>MKNAITFQSETLSHLFYTARKKKNHFELISVQTGAVLIRLGKWEHLLLPGELFWLPFDSLTSMTVVPNSIVSSIRFSIRTREALLLQGGYVNTSSFLTAALDKLQSGTMSELAEQRLLLVIQDELLEASVHTELSTESKNINAYLSSLTENQDSRRYDVSPDMMMALKVREADKMRKSGAKNELIAKRYFSGNVELLEQACSLLA</sequence>
<dbReference type="HOGENOM" id="CLU_106695_0_0_6"/>
<accession>A0A090IA35</accession>
<evidence type="ECO:0000313" key="2">
    <source>
        <dbReference type="Proteomes" id="UP000032427"/>
    </source>
</evidence>
<name>A0A090IA35_9GAMM</name>
<dbReference type="EMBL" id="LN554847">
    <property type="protein sequence ID" value="CED57252.1"/>
    <property type="molecule type" value="Genomic_DNA"/>
</dbReference>
<gene>
    <name evidence="1" type="ORF">AWOD_II_0612</name>
</gene>
<keyword evidence="2" id="KW-1185">Reference proteome</keyword>
<dbReference type="AlphaFoldDB" id="A0A090IA35"/>
<organism evidence="1 2">
    <name type="scientific">Aliivibrio wodanis</name>
    <dbReference type="NCBI Taxonomy" id="80852"/>
    <lineage>
        <taxon>Bacteria</taxon>
        <taxon>Pseudomonadati</taxon>
        <taxon>Pseudomonadota</taxon>
        <taxon>Gammaproteobacteria</taxon>
        <taxon>Vibrionales</taxon>
        <taxon>Vibrionaceae</taxon>
        <taxon>Aliivibrio</taxon>
    </lineage>
</organism>
<dbReference type="OrthoDB" id="5916374at2"/>